<dbReference type="Gene3D" id="3.30.470.20">
    <property type="entry name" value="ATP-grasp fold, B domain"/>
    <property type="match status" value="1"/>
</dbReference>
<dbReference type="PROSITE" id="PS51221">
    <property type="entry name" value="TTL"/>
    <property type="match status" value="1"/>
</dbReference>
<dbReference type="GO" id="GO:0015631">
    <property type="term" value="F:tubulin binding"/>
    <property type="evidence" value="ECO:0007669"/>
    <property type="project" value="TreeGrafter"/>
</dbReference>
<dbReference type="InterPro" id="IPR004344">
    <property type="entry name" value="TTL/TTLL_fam"/>
</dbReference>
<dbReference type="GO" id="GO:0000226">
    <property type="term" value="P:microtubule cytoskeleton organization"/>
    <property type="evidence" value="ECO:0007669"/>
    <property type="project" value="TreeGrafter"/>
</dbReference>
<dbReference type="GO" id="GO:0036064">
    <property type="term" value="C:ciliary basal body"/>
    <property type="evidence" value="ECO:0007669"/>
    <property type="project" value="TreeGrafter"/>
</dbReference>
<keyword evidence="5" id="KW-1185">Reference proteome</keyword>
<dbReference type="GO" id="GO:0070740">
    <property type="term" value="F:tubulin-glutamic acid ligase activity"/>
    <property type="evidence" value="ECO:0007669"/>
    <property type="project" value="TreeGrafter"/>
</dbReference>
<dbReference type="GeneID" id="116291314"/>
<feature type="region of interest" description="Disordered" evidence="4">
    <location>
        <begin position="354"/>
        <end position="388"/>
    </location>
</feature>
<evidence type="ECO:0000256" key="1">
    <source>
        <dbReference type="ARBA" id="ARBA00022598"/>
    </source>
</evidence>
<accession>A0A6P8HNW2</accession>
<evidence type="ECO:0000256" key="3">
    <source>
        <dbReference type="ARBA" id="ARBA00022840"/>
    </source>
</evidence>
<dbReference type="PANTHER" id="PTHR12241">
    <property type="entry name" value="TUBULIN POLYGLUTAMYLASE"/>
    <property type="match status" value="1"/>
</dbReference>
<keyword evidence="1" id="KW-0436">Ligase</keyword>
<dbReference type="Pfam" id="PF03133">
    <property type="entry name" value="TTL"/>
    <property type="match status" value="1"/>
</dbReference>
<evidence type="ECO:0000256" key="4">
    <source>
        <dbReference type="SAM" id="MobiDB-lite"/>
    </source>
</evidence>
<dbReference type="RefSeq" id="XP_031554340.1">
    <property type="nucleotide sequence ID" value="XM_031698480.1"/>
</dbReference>
<dbReference type="PANTHER" id="PTHR12241:SF118">
    <property type="entry name" value="TUBULIN POLYGLUTAMYLASE TTLL2-RELATED"/>
    <property type="match status" value="1"/>
</dbReference>
<dbReference type="Proteomes" id="UP000515163">
    <property type="component" value="Unplaced"/>
</dbReference>
<reference evidence="6" key="1">
    <citation type="submission" date="2025-08" db="UniProtKB">
        <authorList>
            <consortium name="RefSeq"/>
        </authorList>
    </citation>
    <scope>IDENTIFICATION</scope>
    <source>
        <tissue evidence="6">Tentacle</tissue>
    </source>
</reference>
<feature type="compositionally biased region" description="Polar residues" evidence="4">
    <location>
        <begin position="414"/>
        <end position="424"/>
    </location>
</feature>
<dbReference type="SUPFAM" id="SSF56059">
    <property type="entry name" value="Glutathione synthetase ATP-binding domain-like"/>
    <property type="match status" value="1"/>
</dbReference>
<dbReference type="InParanoid" id="A0A6P8HNW2"/>
<dbReference type="KEGG" id="aten:116291314"/>
<dbReference type="OrthoDB" id="277439at2759"/>
<evidence type="ECO:0000256" key="2">
    <source>
        <dbReference type="ARBA" id="ARBA00022741"/>
    </source>
</evidence>
<feature type="compositionally biased region" description="Polar residues" evidence="4">
    <location>
        <begin position="357"/>
        <end position="376"/>
    </location>
</feature>
<name>A0A6P8HNW2_ACTTE</name>
<proteinExistence type="predicted"/>
<keyword evidence="2" id="KW-0547">Nucleotide-binding</keyword>
<sequence>MACLVFRLCDNAPEILRDVFLDLGWKEYDEDDDENDWNLWWKTSGFRTSDFEACRPWQRLNHFPKSIAITRKDCLARNLRRMKGIYGNFLYNFVPLSFNLPNDYKKFVSEYTKQKEAGKTVPWICKPADQSRGKGIFIFRNLSDLTYDCATIVQKYIPNPLLIAGYKFDLRIYVLVTSFRPLNIYVYHEGLVRFGTEKFDLNYLDNVFSHLTNTSINKESPCYSTDKERIGSGCKWSIGQLRTYFHQNHIDDRLLWHKINAIIILTLLVQAPEVQESCTNCFELFGFDVLIDTNLKPWLLEVNFSPSLGVDCALDIAIKKPLLQDTLEIINLKESDIATYGNCIINSNDKKRIIKPRTNSQASRQKTADSSGNRNLQGAKFRPSPLPSSFEHRKLIASASESSLSAVGAGKNPRFTNDRQITANDNQDVKGDEDDDDDWKDHVSSTEVHTDLKNSMRRMTTDKCHEVNRQSTPSVTREGKLLMDSTTTAPSVSHSPLLSSASLEFHAALHSAKNVCDQPDACNLKNKQSESEYALTDFENKTFGHPESSIDGEDENEERHLSGCCGQRKPASIDSSRQISSPSINKALVKSNYPSLRRLPRKNSFLPNNKTYEIPKRTSARKLSLMNWKDKYETSFQVLSKTKLCNRVGDYVLIFPFNDACQKCCSSKQINSKSAIDEVKKAIHKLSESIKASSKRNSPGDETPLDLNKPYWGFNSLFDYSVG</sequence>
<gene>
    <name evidence="6" type="primary">LOC116291314</name>
</gene>
<organism evidence="5 6">
    <name type="scientific">Actinia tenebrosa</name>
    <name type="common">Australian red waratah sea anemone</name>
    <dbReference type="NCBI Taxonomy" id="6105"/>
    <lineage>
        <taxon>Eukaryota</taxon>
        <taxon>Metazoa</taxon>
        <taxon>Cnidaria</taxon>
        <taxon>Anthozoa</taxon>
        <taxon>Hexacorallia</taxon>
        <taxon>Actiniaria</taxon>
        <taxon>Actiniidae</taxon>
        <taxon>Actinia</taxon>
    </lineage>
</organism>
<dbReference type="AlphaFoldDB" id="A0A6P8HNW2"/>
<keyword evidence="3" id="KW-0067">ATP-binding</keyword>
<feature type="region of interest" description="Disordered" evidence="4">
    <location>
        <begin position="401"/>
        <end position="444"/>
    </location>
</feature>
<feature type="region of interest" description="Disordered" evidence="4">
    <location>
        <begin position="538"/>
        <end position="580"/>
    </location>
</feature>
<evidence type="ECO:0000313" key="6">
    <source>
        <dbReference type="RefSeq" id="XP_031554340.1"/>
    </source>
</evidence>
<dbReference type="GO" id="GO:0005524">
    <property type="term" value="F:ATP binding"/>
    <property type="evidence" value="ECO:0007669"/>
    <property type="project" value="UniProtKB-KW"/>
</dbReference>
<protein>
    <submittedName>
        <fullName evidence="6">Tubulin polyglutamylase TTLL5-like</fullName>
    </submittedName>
</protein>
<evidence type="ECO:0000313" key="5">
    <source>
        <dbReference type="Proteomes" id="UP000515163"/>
    </source>
</evidence>